<dbReference type="Gene3D" id="2.30.330.10">
    <property type="entry name" value="SpoA-like"/>
    <property type="match status" value="1"/>
</dbReference>
<evidence type="ECO:0000256" key="7">
    <source>
        <dbReference type="RuleBase" id="RU362074"/>
    </source>
</evidence>
<dbReference type="Proteomes" id="UP000645462">
    <property type="component" value="Unassembled WGS sequence"/>
</dbReference>
<keyword evidence="7" id="KW-0975">Bacterial flagellum</keyword>
<evidence type="ECO:0000256" key="2">
    <source>
        <dbReference type="ARBA" id="ARBA00021897"/>
    </source>
</evidence>
<dbReference type="Pfam" id="PF01052">
    <property type="entry name" value="FliMN_C"/>
    <property type="match status" value="1"/>
</dbReference>
<evidence type="ECO:0000256" key="1">
    <source>
        <dbReference type="ARBA" id="ARBA00009226"/>
    </source>
</evidence>
<feature type="region of interest" description="Disordered" evidence="8">
    <location>
        <begin position="1"/>
        <end position="26"/>
    </location>
</feature>
<organism evidence="10 11">
    <name type="scientific">Marivita lacus</name>
    <dbReference type="NCBI Taxonomy" id="1323742"/>
    <lineage>
        <taxon>Bacteria</taxon>
        <taxon>Pseudomonadati</taxon>
        <taxon>Pseudomonadota</taxon>
        <taxon>Alphaproteobacteria</taxon>
        <taxon>Rhodobacterales</taxon>
        <taxon>Roseobacteraceae</taxon>
        <taxon>Marivita</taxon>
    </lineage>
</organism>
<keyword evidence="11" id="KW-1185">Reference proteome</keyword>
<protein>
    <recommendedName>
        <fullName evidence="2 7">Flagellar motor switch protein FliN</fullName>
    </recommendedName>
</protein>
<evidence type="ECO:0000259" key="9">
    <source>
        <dbReference type="Pfam" id="PF01052"/>
    </source>
</evidence>
<feature type="domain" description="Flagellar motor switch protein FliN-like C-terminal" evidence="9">
    <location>
        <begin position="31"/>
        <end position="101"/>
    </location>
</feature>
<name>A0ABQ1KZ42_9RHOB</name>
<evidence type="ECO:0000313" key="10">
    <source>
        <dbReference type="EMBL" id="GGC10140.1"/>
    </source>
</evidence>
<dbReference type="PANTHER" id="PTHR43484:SF1">
    <property type="entry name" value="FLAGELLAR MOTOR SWITCH PROTEIN FLIN"/>
    <property type="match status" value="1"/>
</dbReference>
<comment type="function">
    <text evidence="7">FliN is one of three proteins (FliG, FliN, FliM) that form the rotor-mounted switch complex (C ring), located at the base of the basal body. This complex interacts with the CheY and CheZ chemotaxis proteins, in addition to contacting components of the motor that determine the direction of flagellar rotation.</text>
</comment>
<dbReference type="InterPro" id="IPR001543">
    <property type="entry name" value="FliN-like_C"/>
</dbReference>
<evidence type="ECO:0000313" key="11">
    <source>
        <dbReference type="Proteomes" id="UP000645462"/>
    </source>
</evidence>
<dbReference type="NCBIfam" id="TIGR02480">
    <property type="entry name" value="fliN"/>
    <property type="match status" value="1"/>
</dbReference>
<comment type="caution">
    <text evidence="10">The sequence shown here is derived from an EMBL/GenBank/DDBJ whole genome shotgun (WGS) entry which is preliminary data.</text>
</comment>
<keyword evidence="3 7" id="KW-1003">Cell membrane</keyword>
<sequence length="109" mass="11668">MPNPTESNLLDDLTKVSPAQEGSDGHNINSMLNVSLNVQVVLGQARMSISQLLSLARGSVIEIDRKIGEPLDVMINDRLVARGDLVKVGEDGIGITLTEIVKDYVSVIG</sequence>
<comment type="similarity">
    <text evidence="1 7">Belongs to the FliN/MopA/SpaO family.</text>
</comment>
<evidence type="ECO:0000256" key="3">
    <source>
        <dbReference type="ARBA" id="ARBA00022475"/>
    </source>
</evidence>
<gene>
    <name evidence="10" type="ORF">GCM10011363_28500</name>
</gene>
<evidence type="ECO:0000256" key="4">
    <source>
        <dbReference type="ARBA" id="ARBA00022500"/>
    </source>
</evidence>
<dbReference type="EMBL" id="BMFC01000007">
    <property type="protein sequence ID" value="GGC10140.1"/>
    <property type="molecule type" value="Genomic_DNA"/>
</dbReference>
<dbReference type="InterPro" id="IPR036429">
    <property type="entry name" value="SpoA-like_sf"/>
</dbReference>
<keyword evidence="5 7" id="KW-0283">Flagellar rotation</keyword>
<evidence type="ECO:0000256" key="8">
    <source>
        <dbReference type="SAM" id="MobiDB-lite"/>
    </source>
</evidence>
<dbReference type="PANTHER" id="PTHR43484">
    <property type="match status" value="1"/>
</dbReference>
<evidence type="ECO:0000256" key="5">
    <source>
        <dbReference type="ARBA" id="ARBA00022779"/>
    </source>
</evidence>
<dbReference type="PRINTS" id="PR00956">
    <property type="entry name" value="FLGMOTORFLIN"/>
</dbReference>
<dbReference type="SUPFAM" id="SSF101801">
    <property type="entry name" value="Surface presentation of antigens (SPOA)"/>
    <property type="match status" value="1"/>
</dbReference>
<accession>A0ABQ1KZ42</accession>
<dbReference type="InterPro" id="IPR012826">
    <property type="entry name" value="FliN"/>
</dbReference>
<comment type="subcellular location">
    <subcellularLocation>
        <location evidence="7">Cell membrane</location>
        <topology evidence="7">Peripheral membrane protein</topology>
        <orientation evidence="7">Cytoplasmic side</orientation>
    </subcellularLocation>
    <subcellularLocation>
        <location evidence="7">Bacterial flagellum basal body</location>
    </subcellularLocation>
</comment>
<keyword evidence="6 7" id="KW-0472">Membrane</keyword>
<proteinExistence type="inferred from homology"/>
<dbReference type="InterPro" id="IPR051469">
    <property type="entry name" value="FliN/MopA/SpaO"/>
</dbReference>
<keyword evidence="4 7" id="KW-0145">Chemotaxis</keyword>
<dbReference type="InterPro" id="IPR001172">
    <property type="entry name" value="FliN_T3SS_HrcQb"/>
</dbReference>
<evidence type="ECO:0000256" key="6">
    <source>
        <dbReference type="ARBA" id="ARBA00023136"/>
    </source>
</evidence>
<reference evidence="11" key="1">
    <citation type="journal article" date="2019" name="Int. J. Syst. Evol. Microbiol.">
        <title>The Global Catalogue of Microorganisms (GCM) 10K type strain sequencing project: providing services to taxonomists for standard genome sequencing and annotation.</title>
        <authorList>
            <consortium name="The Broad Institute Genomics Platform"/>
            <consortium name="The Broad Institute Genome Sequencing Center for Infectious Disease"/>
            <person name="Wu L."/>
            <person name="Ma J."/>
        </authorList>
    </citation>
    <scope>NUCLEOTIDE SEQUENCE [LARGE SCALE GENOMIC DNA]</scope>
    <source>
        <strain evidence="11">CGMCC 1.12478</strain>
    </source>
</reference>
<dbReference type="RefSeq" id="WP_188482723.1">
    <property type="nucleotide sequence ID" value="NZ_BMFC01000007.1"/>
</dbReference>